<evidence type="ECO:0000256" key="5">
    <source>
        <dbReference type="SAM" id="MobiDB-lite"/>
    </source>
</evidence>
<feature type="region of interest" description="Disordered" evidence="5">
    <location>
        <begin position="1"/>
        <end position="24"/>
    </location>
</feature>
<feature type="domain" description="HTH APSES-type" evidence="7">
    <location>
        <begin position="56"/>
        <end position="163"/>
    </location>
</feature>
<sequence length="848" mass="93504">MAAHRTSNDIPVSSVRPHSHHQGHGGQALWYGELTHPIFFFPTCQSEIDMQNNPHVYMAVYSSVPVYEVMVRGVGVMRRRSDSYMNATQILKVAGLDKSKRTRMLEREIIQGEHEKIQGGYGRYQGTWVPFERAKELATQLNVAQLLAAIFDFLPAPSSNITPQPTSTAQSTKVSNTSRLNSHKGTLARQTSRQSLNDKRERSGDTTLMTNDLPEAGPSKRSRLNAPSYRLNGSGSTPASLVEYTHPTTDSEFIIPPPHSQPTAVSQSTTSSCVSMPGAPVNHPAGHSCLRKSNPSSRSHLEVALKAERNIHTLMSLLAYPSDSDDIQPENQHTNPNSINEVTEVLEDPELEIDTPIDEHCHTALHWASSLARLGLVRAFLRSGADVNRGNDAGETPLMRSTLVTNNFEKESFNQLLELLHPSLWTLDNQDRTVLHHICLTANVKGRAESSRYYLECICEWIVNKLGGQFDSQFFDAVDHNGDTALNIAARVGNKHLVRMLLDVGADKTIGNNLGLKPIDFGVGGGETSAPHTDEAMAAPSRRNQTASAPIRSSRNLIASITSSVNSLSEDFENEIRSKTDRLESVRAQLKVATRQLTTQRRQLESFKQDLDERALLELRLKKLRVAIAEEDGFDWTGRSDLDGRPAQAGKFFEQNEIATTLAGLSASQIQLELDPDPFVPPENNESTLVYLRRLEKWYMRVLRLLRERIGKMKGSNLEQEAKYLKVIGSFIGNTCTNDFGSPESGMPGQPANQSASTANDVSSRPSQNSKPGDMHNMEPVGGHQRNVSTEGAGGGHELDGTHSELLKPSIIDNKLLKQLMAAIESDGPELDLNRVAGFMQRIQSGSL</sequence>
<keyword evidence="1" id="KW-0677">Repeat</keyword>
<proteinExistence type="predicted"/>
<evidence type="ECO:0000313" key="9">
    <source>
        <dbReference type="Proteomes" id="UP000235388"/>
    </source>
</evidence>
<feature type="region of interest" description="Disordered" evidence="5">
    <location>
        <begin position="739"/>
        <end position="802"/>
    </location>
</feature>
<dbReference type="GO" id="GO:0030907">
    <property type="term" value="C:MBF transcription complex"/>
    <property type="evidence" value="ECO:0007669"/>
    <property type="project" value="TreeGrafter"/>
</dbReference>
<dbReference type="SMART" id="SM01252">
    <property type="entry name" value="KilA-N"/>
    <property type="match status" value="1"/>
</dbReference>
<evidence type="ECO:0000256" key="2">
    <source>
        <dbReference type="ARBA" id="ARBA00023043"/>
    </source>
</evidence>
<feature type="region of interest" description="Disordered" evidence="5">
    <location>
        <begin position="526"/>
        <end position="550"/>
    </location>
</feature>
<dbReference type="PANTHER" id="PTHR43828">
    <property type="entry name" value="ASPARAGINASE"/>
    <property type="match status" value="1"/>
</dbReference>
<feature type="repeat" description="ANK" evidence="3">
    <location>
        <begin position="481"/>
        <end position="513"/>
    </location>
</feature>
<dbReference type="InterPro" id="IPR003163">
    <property type="entry name" value="Tscrpt_reg_HTH_APSES-type"/>
</dbReference>
<dbReference type="InterPro" id="IPR002110">
    <property type="entry name" value="Ankyrin_rpt"/>
</dbReference>
<keyword evidence="2 3" id="KW-0040">ANK repeat</keyword>
<evidence type="ECO:0000259" key="7">
    <source>
        <dbReference type="PROSITE" id="PS51299"/>
    </source>
</evidence>
<protein>
    <recommendedName>
        <fullName evidence="10">HTH APSES-type domain-containing protein</fullName>
    </recommendedName>
</protein>
<dbReference type="InterPro" id="IPR051642">
    <property type="entry name" value="SWI6-like"/>
</dbReference>
<dbReference type="SUPFAM" id="SSF54616">
    <property type="entry name" value="DNA-binding domain of Mlu1-box binding protein MBP1"/>
    <property type="match status" value="1"/>
</dbReference>
<name>A0A2N5SUF4_9BASI</name>
<dbReference type="GO" id="GO:0006508">
    <property type="term" value="P:proteolysis"/>
    <property type="evidence" value="ECO:0007669"/>
    <property type="project" value="InterPro"/>
</dbReference>
<dbReference type="Gene3D" id="1.25.40.20">
    <property type="entry name" value="Ankyrin repeat-containing domain"/>
    <property type="match status" value="1"/>
</dbReference>
<dbReference type="STRING" id="200324.A0A2N5SUF4"/>
<evidence type="ECO:0008006" key="10">
    <source>
        <dbReference type="Google" id="ProtNLM"/>
    </source>
</evidence>
<dbReference type="GO" id="GO:0001228">
    <property type="term" value="F:DNA-binding transcription activator activity, RNA polymerase II-specific"/>
    <property type="evidence" value="ECO:0007669"/>
    <property type="project" value="UniProtKB-ARBA"/>
</dbReference>
<feature type="coiled-coil region" evidence="4">
    <location>
        <begin position="569"/>
        <end position="610"/>
    </location>
</feature>
<feature type="repeat" description="ANK" evidence="3">
    <location>
        <begin position="360"/>
        <end position="392"/>
    </location>
</feature>
<gene>
    <name evidence="8" type="ORF">PCANC_09446</name>
</gene>
<reference evidence="8 9" key="1">
    <citation type="submission" date="2017-11" db="EMBL/GenBank/DDBJ databases">
        <title>De novo assembly and phasing of dikaryotic genomes from two isolates of Puccinia coronata f. sp. avenae, the causal agent of oat crown rust.</title>
        <authorList>
            <person name="Miller M.E."/>
            <person name="Zhang Y."/>
            <person name="Omidvar V."/>
            <person name="Sperschneider J."/>
            <person name="Schwessinger B."/>
            <person name="Raley C."/>
            <person name="Palmer J.M."/>
            <person name="Garnica D."/>
            <person name="Upadhyaya N."/>
            <person name="Rathjen J."/>
            <person name="Taylor J.M."/>
            <person name="Park R.F."/>
            <person name="Dodds P.N."/>
            <person name="Hirsch C.D."/>
            <person name="Kianian S.F."/>
            <person name="Figueroa M."/>
        </authorList>
    </citation>
    <scope>NUCLEOTIDE SEQUENCE [LARGE SCALE GENOMIC DNA]</scope>
    <source>
        <strain evidence="8">12NC29</strain>
    </source>
</reference>
<evidence type="ECO:0000256" key="3">
    <source>
        <dbReference type="PROSITE-ProRule" id="PRU00023"/>
    </source>
</evidence>
<dbReference type="GO" id="GO:0033309">
    <property type="term" value="C:SBF transcription complex"/>
    <property type="evidence" value="ECO:0007669"/>
    <property type="project" value="TreeGrafter"/>
</dbReference>
<dbReference type="Gene3D" id="3.10.260.10">
    <property type="entry name" value="Transcription regulator HTH, APSES-type DNA-binding domain"/>
    <property type="match status" value="1"/>
</dbReference>
<evidence type="ECO:0000313" key="8">
    <source>
        <dbReference type="EMBL" id="PLW16867.1"/>
    </source>
</evidence>
<dbReference type="InterPro" id="IPR036887">
    <property type="entry name" value="HTH_APSES_sf"/>
</dbReference>
<evidence type="ECO:0000256" key="4">
    <source>
        <dbReference type="SAM" id="Coils"/>
    </source>
</evidence>
<dbReference type="PROSITE" id="PS51299">
    <property type="entry name" value="HTH_APSES"/>
    <property type="match status" value="1"/>
</dbReference>
<dbReference type="GO" id="GO:0004190">
    <property type="term" value="F:aspartic-type endopeptidase activity"/>
    <property type="evidence" value="ECO:0007669"/>
    <property type="project" value="InterPro"/>
</dbReference>
<dbReference type="InterPro" id="IPR001995">
    <property type="entry name" value="Peptidase_A2_cat"/>
</dbReference>
<feature type="compositionally biased region" description="Polar residues" evidence="5">
    <location>
        <begin position="159"/>
        <end position="195"/>
    </location>
</feature>
<dbReference type="GO" id="GO:0003677">
    <property type="term" value="F:DNA binding"/>
    <property type="evidence" value="ECO:0007669"/>
    <property type="project" value="InterPro"/>
</dbReference>
<dbReference type="InterPro" id="IPR018004">
    <property type="entry name" value="KilA/APSES_HTH"/>
</dbReference>
<dbReference type="PROSITE" id="PS50088">
    <property type="entry name" value="ANK_REPEAT"/>
    <property type="match status" value="2"/>
</dbReference>
<dbReference type="InterPro" id="IPR036770">
    <property type="entry name" value="Ankyrin_rpt-contain_sf"/>
</dbReference>
<feature type="region of interest" description="Disordered" evidence="5">
    <location>
        <begin position="159"/>
        <end position="238"/>
    </location>
</feature>
<dbReference type="Pfam" id="PF04383">
    <property type="entry name" value="KilA-N"/>
    <property type="match status" value="1"/>
</dbReference>
<dbReference type="PROSITE" id="PS50297">
    <property type="entry name" value="ANK_REP_REGION"/>
    <property type="match status" value="2"/>
</dbReference>
<organism evidence="8 9">
    <name type="scientific">Puccinia coronata f. sp. avenae</name>
    <dbReference type="NCBI Taxonomy" id="200324"/>
    <lineage>
        <taxon>Eukaryota</taxon>
        <taxon>Fungi</taxon>
        <taxon>Dikarya</taxon>
        <taxon>Basidiomycota</taxon>
        <taxon>Pucciniomycotina</taxon>
        <taxon>Pucciniomycetes</taxon>
        <taxon>Pucciniales</taxon>
        <taxon>Pucciniaceae</taxon>
        <taxon>Puccinia</taxon>
    </lineage>
</organism>
<keyword evidence="9" id="KW-1185">Reference proteome</keyword>
<dbReference type="PANTHER" id="PTHR43828:SF3">
    <property type="entry name" value="CHROMO DOMAIN-CONTAINING PROTEIN"/>
    <property type="match status" value="1"/>
</dbReference>
<accession>A0A2N5SUF4</accession>
<evidence type="ECO:0000256" key="1">
    <source>
        <dbReference type="ARBA" id="ARBA00022737"/>
    </source>
</evidence>
<dbReference type="AlphaFoldDB" id="A0A2N5SUF4"/>
<dbReference type="SMART" id="SM00248">
    <property type="entry name" value="ANK"/>
    <property type="match status" value="2"/>
</dbReference>
<dbReference type="OrthoDB" id="6718656at2759"/>
<feature type="compositionally biased region" description="Polar residues" evidence="5">
    <location>
        <begin position="751"/>
        <end position="771"/>
    </location>
</feature>
<evidence type="ECO:0000259" key="6">
    <source>
        <dbReference type="PROSITE" id="PS50175"/>
    </source>
</evidence>
<dbReference type="SUPFAM" id="SSF48403">
    <property type="entry name" value="Ankyrin repeat"/>
    <property type="match status" value="1"/>
</dbReference>
<dbReference type="Pfam" id="PF00023">
    <property type="entry name" value="Ank"/>
    <property type="match status" value="2"/>
</dbReference>
<feature type="domain" description="Peptidase A2" evidence="6">
    <location>
        <begin position="498"/>
        <end position="510"/>
    </location>
</feature>
<dbReference type="EMBL" id="PGCJ01000861">
    <property type="protein sequence ID" value="PLW16867.1"/>
    <property type="molecule type" value="Genomic_DNA"/>
</dbReference>
<comment type="caution">
    <text evidence="8">The sequence shown here is derived from an EMBL/GenBank/DDBJ whole genome shotgun (WGS) entry which is preliminary data.</text>
</comment>
<dbReference type="PROSITE" id="PS50175">
    <property type="entry name" value="ASP_PROT_RETROV"/>
    <property type="match status" value="1"/>
</dbReference>
<dbReference type="Proteomes" id="UP000235388">
    <property type="component" value="Unassembled WGS sequence"/>
</dbReference>
<keyword evidence="4" id="KW-0175">Coiled coil</keyword>
<dbReference type="FunFam" id="3.10.260.10:FF:000001">
    <property type="entry name" value="APSES transcription factor (MbpA)"/>
    <property type="match status" value="1"/>
</dbReference>